<dbReference type="GO" id="GO:0005524">
    <property type="term" value="F:ATP binding"/>
    <property type="evidence" value="ECO:0007669"/>
    <property type="project" value="UniProtKB-KW"/>
</dbReference>
<dbReference type="Gene3D" id="3.40.50.10810">
    <property type="entry name" value="Tandem AAA-ATPase domain"/>
    <property type="match status" value="1"/>
</dbReference>
<dbReference type="GeneID" id="63832690"/>
<name>A0A9P4YAK1_CRYP1</name>
<keyword evidence="3" id="KW-0067">ATP-binding</keyword>
<dbReference type="EMBL" id="MU032344">
    <property type="protein sequence ID" value="KAF3770064.1"/>
    <property type="molecule type" value="Genomic_DNA"/>
</dbReference>
<accession>A0A9P4YAK1</accession>
<protein>
    <recommendedName>
        <fullName evidence="4">Helicase ATP-binding domain-containing protein</fullName>
    </recommendedName>
</protein>
<evidence type="ECO:0000256" key="3">
    <source>
        <dbReference type="ARBA" id="ARBA00022840"/>
    </source>
</evidence>
<dbReference type="PANTHER" id="PTHR45626:SF52">
    <property type="entry name" value="SINGLE-STRANDED DNA-DEPENDENT ATPASE (EUROFUNG)"/>
    <property type="match status" value="1"/>
</dbReference>
<reference evidence="5" key="1">
    <citation type="journal article" date="2020" name="Phytopathology">
        <title>Genome sequence of the chestnut blight fungus Cryphonectria parasitica EP155: A fundamental resource for an archetypical invasive plant pathogen.</title>
        <authorList>
            <person name="Crouch J.A."/>
            <person name="Dawe A."/>
            <person name="Aerts A."/>
            <person name="Barry K."/>
            <person name="Churchill A.C.L."/>
            <person name="Grimwood J."/>
            <person name="Hillman B."/>
            <person name="Milgroom M.G."/>
            <person name="Pangilinan J."/>
            <person name="Smith M."/>
            <person name="Salamov A."/>
            <person name="Schmutz J."/>
            <person name="Yadav J."/>
            <person name="Grigoriev I.V."/>
            <person name="Nuss D."/>
        </authorList>
    </citation>
    <scope>NUCLEOTIDE SEQUENCE</scope>
    <source>
        <strain evidence="5">EP155</strain>
    </source>
</reference>
<dbReference type="GO" id="GO:0005634">
    <property type="term" value="C:nucleus"/>
    <property type="evidence" value="ECO:0007669"/>
    <property type="project" value="TreeGrafter"/>
</dbReference>
<dbReference type="AlphaFoldDB" id="A0A9P4YAK1"/>
<dbReference type="InterPro" id="IPR000330">
    <property type="entry name" value="SNF2_N"/>
</dbReference>
<keyword evidence="6" id="KW-1185">Reference proteome</keyword>
<evidence type="ECO:0000313" key="6">
    <source>
        <dbReference type="Proteomes" id="UP000803844"/>
    </source>
</evidence>
<dbReference type="InterPro" id="IPR027417">
    <property type="entry name" value="P-loop_NTPase"/>
</dbReference>
<evidence type="ECO:0000259" key="4">
    <source>
        <dbReference type="PROSITE" id="PS51192"/>
    </source>
</evidence>
<dbReference type="GO" id="GO:0008094">
    <property type="term" value="F:ATP-dependent activity, acting on DNA"/>
    <property type="evidence" value="ECO:0007669"/>
    <property type="project" value="TreeGrafter"/>
</dbReference>
<dbReference type="CDD" id="cd18008">
    <property type="entry name" value="DEXDc_SHPRH-like"/>
    <property type="match status" value="1"/>
</dbReference>
<dbReference type="Proteomes" id="UP000803844">
    <property type="component" value="Unassembled WGS sequence"/>
</dbReference>
<feature type="non-terminal residue" evidence="5">
    <location>
        <position position="1"/>
    </location>
</feature>
<evidence type="ECO:0000313" key="5">
    <source>
        <dbReference type="EMBL" id="KAF3770064.1"/>
    </source>
</evidence>
<dbReference type="OrthoDB" id="448448at2759"/>
<dbReference type="InterPro" id="IPR050628">
    <property type="entry name" value="SNF2_RAD54_helicase_TF"/>
</dbReference>
<evidence type="ECO:0000256" key="2">
    <source>
        <dbReference type="ARBA" id="ARBA00022801"/>
    </source>
</evidence>
<sequence length="235" mass="26822">RFIVYHGPNRQALIRDLQNVDVVITTYETLRSDCDSKGPLYNLKWFRQVLDEAHRIRNRSSQNFKAACQIRAKHKWCLTGTPIHSSLDDYGALLSFIRTPLLAEKTQFARLVAHPIKKQQHHSAQRLQDLVKATCLRRTKNTSSLSLNLPARTENVELVRLHLRDLEIYDFFKAGVARMAAGTHQENGTSDLDGWFKGKNILGMITCLRRVCDHGKHLLPVAALDAWTQKNSSLV</sequence>
<keyword evidence="2" id="KW-0378">Hydrolase</keyword>
<dbReference type="PANTHER" id="PTHR45626">
    <property type="entry name" value="TRANSCRIPTION TERMINATION FACTOR 2-RELATED"/>
    <property type="match status" value="1"/>
</dbReference>
<organism evidence="5 6">
    <name type="scientific">Cryphonectria parasitica (strain ATCC 38755 / EP155)</name>
    <dbReference type="NCBI Taxonomy" id="660469"/>
    <lineage>
        <taxon>Eukaryota</taxon>
        <taxon>Fungi</taxon>
        <taxon>Dikarya</taxon>
        <taxon>Ascomycota</taxon>
        <taxon>Pezizomycotina</taxon>
        <taxon>Sordariomycetes</taxon>
        <taxon>Sordariomycetidae</taxon>
        <taxon>Diaporthales</taxon>
        <taxon>Cryphonectriaceae</taxon>
        <taxon>Cryphonectria-Endothia species complex</taxon>
        <taxon>Cryphonectria</taxon>
    </lineage>
</organism>
<dbReference type="RefSeq" id="XP_040781025.1">
    <property type="nucleotide sequence ID" value="XM_040915561.1"/>
</dbReference>
<dbReference type="SUPFAM" id="SSF52540">
    <property type="entry name" value="P-loop containing nucleoside triphosphate hydrolases"/>
    <property type="match status" value="1"/>
</dbReference>
<feature type="domain" description="Helicase ATP-binding" evidence="4">
    <location>
        <begin position="1"/>
        <end position="100"/>
    </location>
</feature>
<dbReference type="Pfam" id="PF00176">
    <property type="entry name" value="SNF2-rel_dom"/>
    <property type="match status" value="1"/>
</dbReference>
<feature type="non-terminal residue" evidence="5">
    <location>
        <position position="235"/>
    </location>
</feature>
<keyword evidence="1" id="KW-0547">Nucleotide-binding</keyword>
<dbReference type="GO" id="GO:0016787">
    <property type="term" value="F:hydrolase activity"/>
    <property type="evidence" value="ECO:0007669"/>
    <property type="project" value="UniProtKB-KW"/>
</dbReference>
<comment type="caution">
    <text evidence="5">The sequence shown here is derived from an EMBL/GenBank/DDBJ whole genome shotgun (WGS) entry which is preliminary data.</text>
</comment>
<gene>
    <name evidence="5" type="ORF">M406DRAFT_220324</name>
</gene>
<dbReference type="InterPro" id="IPR014001">
    <property type="entry name" value="Helicase_ATP-bd"/>
</dbReference>
<dbReference type="InterPro" id="IPR038718">
    <property type="entry name" value="SNF2-like_sf"/>
</dbReference>
<dbReference type="PROSITE" id="PS51192">
    <property type="entry name" value="HELICASE_ATP_BIND_1"/>
    <property type="match status" value="1"/>
</dbReference>
<proteinExistence type="predicted"/>
<dbReference type="GO" id="GO:0006281">
    <property type="term" value="P:DNA repair"/>
    <property type="evidence" value="ECO:0007669"/>
    <property type="project" value="TreeGrafter"/>
</dbReference>
<evidence type="ECO:0000256" key="1">
    <source>
        <dbReference type="ARBA" id="ARBA00022741"/>
    </source>
</evidence>